<evidence type="ECO:0000256" key="4">
    <source>
        <dbReference type="ARBA" id="ARBA00023004"/>
    </source>
</evidence>
<dbReference type="GO" id="GO:0005739">
    <property type="term" value="C:mitochondrion"/>
    <property type="evidence" value="ECO:0007669"/>
    <property type="project" value="UniProtKB-SubCell"/>
</dbReference>
<dbReference type="GO" id="GO:0006412">
    <property type="term" value="P:translation"/>
    <property type="evidence" value="ECO:0007669"/>
    <property type="project" value="InterPro"/>
</dbReference>
<dbReference type="PANTHER" id="PTHR13184:SF5">
    <property type="entry name" value="METHYLTRANSFERASE-LIKE PROTEIN 17, MITOCHONDRIAL"/>
    <property type="match status" value="1"/>
</dbReference>
<organism evidence="9 10">
    <name type="scientific">Amborella trichopoda</name>
    <dbReference type="NCBI Taxonomy" id="13333"/>
    <lineage>
        <taxon>Eukaryota</taxon>
        <taxon>Viridiplantae</taxon>
        <taxon>Streptophyta</taxon>
        <taxon>Embryophyta</taxon>
        <taxon>Tracheophyta</taxon>
        <taxon>Spermatophyta</taxon>
        <taxon>Magnoliopsida</taxon>
        <taxon>Amborellales</taxon>
        <taxon>Amborellaceae</taxon>
        <taxon>Amborella</taxon>
    </lineage>
</organism>
<dbReference type="GO" id="GO:0046872">
    <property type="term" value="F:metal ion binding"/>
    <property type="evidence" value="ECO:0007669"/>
    <property type="project" value="UniProtKB-KW"/>
</dbReference>
<dbReference type="EMBL" id="KI392069">
    <property type="protein sequence ID" value="ERN19330.1"/>
    <property type="molecule type" value="Genomic_DNA"/>
</dbReference>
<dbReference type="PANTHER" id="PTHR13184">
    <property type="entry name" value="37S RIBOSOMAL PROTEIN S22"/>
    <property type="match status" value="1"/>
</dbReference>
<keyword evidence="3" id="KW-0809">Transit peptide</keyword>
<accession>U5DAS1</accession>
<name>U5DAS1_AMBTC</name>
<dbReference type="HOGENOM" id="CLU_542302_0_0_1"/>
<dbReference type="Gramene" id="ERN19330">
    <property type="protein sequence ID" value="ERN19330"/>
    <property type="gene ID" value="AMTR_s00069p00083920"/>
</dbReference>
<keyword evidence="10" id="KW-1185">Reference proteome</keyword>
<dbReference type="Gene3D" id="3.40.50.150">
    <property type="entry name" value="Vaccinia Virus protein VP39"/>
    <property type="match status" value="1"/>
</dbReference>
<comment type="subcellular location">
    <subcellularLocation>
        <location evidence="1">Mitochondrion</location>
    </subcellularLocation>
</comment>
<comment type="function">
    <text evidence="7">Mitochondrial ribosome (mitoribosome) assembly factor. Binds at the interface of the head and body domains of the mitochondrial small ribosomal subunit (mt-SSU), occluding the mRNA channel and preventing compaction of the head domain towards the body. Probable inactive methyltransferase: retains the characteristic folding and ability to bind S-adenosyl-L-methionine, but it probably lost its methyltransferase activity.</text>
</comment>
<dbReference type="Pfam" id="PF09243">
    <property type="entry name" value="Rsm22"/>
    <property type="match status" value="1"/>
</dbReference>
<evidence type="ECO:0000256" key="6">
    <source>
        <dbReference type="ARBA" id="ARBA00023128"/>
    </source>
</evidence>
<evidence type="ECO:0000313" key="9">
    <source>
        <dbReference type="EMBL" id="ERN19330.1"/>
    </source>
</evidence>
<evidence type="ECO:0000256" key="1">
    <source>
        <dbReference type="ARBA" id="ARBA00004173"/>
    </source>
</evidence>
<dbReference type="Proteomes" id="UP000017836">
    <property type="component" value="Unassembled WGS sequence"/>
</dbReference>
<keyword evidence="5" id="KW-0411">Iron-sulfur</keyword>
<evidence type="ECO:0000256" key="8">
    <source>
        <dbReference type="SAM" id="MobiDB-lite"/>
    </source>
</evidence>
<evidence type="ECO:0000256" key="5">
    <source>
        <dbReference type="ARBA" id="ARBA00023014"/>
    </source>
</evidence>
<reference evidence="10" key="1">
    <citation type="journal article" date="2013" name="Science">
        <title>The Amborella genome and the evolution of flowering plants.</title>
        <authorList>
            <consortium name="Amborella Genome Project"/>
        </authorList>
    </citation>
    <scope>NUCLEOTIDE SEQUENCE [LARGE SCALE GENOMIC DNA]</scope>
</reference>
<evidence type="ECO:0000256" key="2">
    <source>
        <dbReference type="ARBA" id="ARBA00022723"/>
    </source>
</evidence>
<dbReference type="InterPro" id="IPR052571">
    <property type="entry name" value="Mt_RNA_Methyltransferase"/>
</dbReference>
<dbReference type="InterPro" id="IPR029063">
    <property type="entry name" value="SAM-dependent_MTases_sf"/>
</dbReference>
<feature type="region of interest" description="Disordered" evidence="8">
    <location>
        <begin position="413"/>
        <end position="438"/>
    </location>
</feature>
<dbReference type="GO" id="GO:0051536">
    <property type="term" value="F:iron-sulfur cluster binding"/>
    <property type="evidence" value="ECO:0007669"/>
    <property type="project" value="UniProtKB-KW"/>
</dbReference>
<dbReference type="GO" id="GO:0008168">
    <property type="term" value="F:methyltransferase activity"/>
    <property type="evidence" value="ECO:0007669"/>
    <property type="project" value="InterPro"/>
</dbReference>
<proteinExistence type="predicted"/>
<protein>
    <recommendedName>
        <fullName evidence="11">Methyltransferase-like protein 17, mitochondrial</fullName>
    </recommendedName>
</protein>
<gene>
    <name evidence="9" type="ORF">AMTR_s00069p00083920</name>
</gene>
<keyword evidence="6" id="KW-0496">Mitochondrion</keyword>
<keyword evidence="4" id="KW-0408">Iron</keyword>
<sequence length="562" mass="64252">MASVLPETVPKLFTAETLKSAAKQSQKIVLVPHRLRRAIKKFIQEQEKENMKRKVLRLSQSFNEIKGANLLMGDSVSRELVNNPLGSMETSKRWKIKSSYGDIGLKYMDDETVAYVAARMPAVYSACYRVLKEVRRRLPDFSPSRVLDFGSGPGSALWALRENWPHSLERVNLVEPSPAMLRASGSLLQDVKGLPRIQGYDSIQTLRQGVRKSDQEHDLVIASYVLGEIPSVKDRITVARQLWDLTRDVLVLIEPGTPQGSSIIRQMRSHILWMAKRKLRKVENMPNAASKDLMIRSKYGAFVVAPCAHDGPCPLENSEKYCHFVQRLERTSSQRAYKRSRDQPLRGFEDEKFCYVALRRGERPGAAWPLDGMKFETLKERHAKRNPEDLEIDYEDQFKFDTEAEDVPYEEYLSSDASVTETDTPLEEEEEVEQDDQPADLGSGWGRIIFTPLRRGKQITMDVCRSTALDGSQGAFQRVVVTQSKNPTLHHQARRTGKIVVLKTLMDLVHPIAEITCHLVQIRFWIFCAAHVHLPFGTCQFILHCWYSESKSVIYILKKRHQ</sequence>
<evidence type="ECO:0000256" key="7">
    <source>
        <dbReference type="ARBA" id="ARBA00045681"/>
    </source>
</evidence>
<evidence type="ECO:0008006" key="11">
    <source>
        <dbReference type="Google" id="ProtNLM"/>
    </source>
</evidence>
<evidence type="ECO:0000256" key="3">
    <source>
        <dbReference type="ARBA" id="ARBA00022946"/>
    </source>
</evidence>
<dbReference type="SUPFAM" id="SSF53335">
    <property type="entry name" value="S-adenosyl-L-methionine-dependent methyltransferases"/>
    <property type="match status" value="1"/>
</dbReference>
<dbReference type="AlphaFoldDB" id="U5DAS1"/>
<dbReference type="InterPro" id="IPR015324">
    <property type="entry name" value="Ribosomal_Rsm22-like"/>
</dbReference>
<feature type="compositionally biased region" description="Acidic residues" evidence="8">
    <location>
        <begin position="424"/>
        <end position="438"/>
    </location>
</feature>
<dbReference type="OMA" id="IMRMTIP"/>
<dbReference type="STRING" id="13333.U5DAS1"/>
<dbReference type="eggNOG" id="KOG2539">
    <property type="taxonomic scope" value="Eukaryota"/>
</dbReference>
<evidence type="ECO:0000313" key="10">
    <source>
        <dbReference type="Proteomes" id="UP000017836"/>
    </source>
</evidence>
<keyword evidence="2" id="KW-0479">Metal-binding</keyword>